<keyword evidence="1" id="KW-0812">Transmembrane</keyword>
<evidence type="ECO:0000256" key="1">
    <source>
        <dbReference type="SAM" id="Phobius"/>
    </source>
</evidence>
<proteinExistence type="predicted"/>
<evidence type="ECO:0000313" key="2">
    <source>
        <dbReference type="EMBL" id="KAG8575734.1"/>
    </source>
</evidence>
<dbReference type="AlphaFoldDB" id="A0AAV7BSU9"/>
<comment type="caution">
    <text evidence="2">The sequence shown here is derived from an EMBL/GenBank/DDBJ whole genome shotgun (WGS) entry which is preliminary data.</text>
</comment>
<gene>
    <name evidence="2" type="ORF">GDO81_009656</name>
</gene>
<sequence length="91" mass="10862">MQHIVKRYRRPLKIFSLMLCPQSAMDVSVKVWIIYKIKFFSPLFVMLCIWGLYNLHGIILAYGVQRRDTYFAEWTITVVMSNYSCLENAYQ</sequence>
<keyword evidence="3" id="KW-1185">Reference proteome</keyword>
<evidence type="ECO:0000313" key="3">
    <source>
        <dbReference type="Proteomes" id="UP000824782"/>
    </source>
</evidence>
<keyword evidence="1" id="KW-1133">Transmembrane helix</keyword>
<accession>A0AAV7BSU9</accession>
<keyword evidence="1" id="KW-0472">Membrane</keyword>
<name>A0AAV7BSU9_ENGPU</name>
<dbReference type="EMBL" id="WNYA01000004">
    <property type="protein sequence ID" value="KAG8575734.1"/>
    <property type="molecule type" value="Genomic_DNA"/>
</dbReference>
<reference evidence="2" key="1">
    <citation type="thesis" date="2020" institute="ProQuest LLC" country="789 East Eisenhower Parkway, Ann Arbor, MI, USA">
        <title>Comparative Genomics and Chromosome Evolution.</title>
        <authorList>
            <person name="Mudd A.B."/>
        </authorList>
    </citation>
    <scope>NUCLEOTIDE SEQUENCE</scope>
    <source>
        <strain evidence="2">237g6f4</strain>
        <tissue evidence="2">Blood</tissue>
    </source>
</reference>
<dbReference type="Proteomes" id="UP000824782">
    <property type="component" value="Unassembled WGS sequence"/>
</dbReference>
<feature type="transmembrane region" description="Helical" evidence="1">
    <location>
        <begin position="39"/>
        <end position="64"/>
    </location>
</feature>
<protein>
    <submittedName>
        <fullName evidence="2">Uncharacterized protein</fullName>
    </submittedName>
</protein>
<organism evidence="2 3">
    <name type="scientific">Engystomops pustulosus</name>
    <name type="common">Tungara frog</name>
    <name type="synonym">Physalaemus pustulosus</name>
    <dbReference type="NCBI Taxonomy" id="76066"/>
    <lineage>
        <taxon>Eukaryota</taxon>
        <taxon>Metazoa</taxon>
        <taxon>Chordata</taxon>
        <taxon>Craniata</taxon>
        <taxon>Vertebrata</taxon>
        <taxon>Euteleostomi</taxon>
        <taxon>Amphibia</taxon>
        <taxon>Batrachia</taxon>
        <taxon>Anura</taxon>
        <taxon>Neobatrachia</taxon>
        <taxon>Hyloidea</taxon>
        <taxon>Leptodactylidae</taxon>
        <taxon>Leiuperinae</taxon>
        <taxon>Engystomops</taxon>
    </lineage>
</organism>